<dbReference type="Proteomes" id="UP001362999">
    <property type="component" value="Unassembled WGS sequence"/>
</dbReference>
<sequence>MAVRHDENRITSSFLPTSAEVEDLRELARFGALPDAPGLAKLCRTISSAPAQLQRYDTEITKLQKDLDRLVSERSALDSYTGLCRSVLSPVQKLPNELLADIFDLCFPIELYSVSSAGTGTSEVDRLACRYLLQLAQVCSRWHRVAMETPRLWSTMSVHTDLWDGCLTDSNTLLNLLESSLTRSQEHLLNLNLRVSNSSSGDLVLKSLLQHEHRWKYLQLCSRDSPSEFLSAGTRDLDCLVGLALNVKLWGNMSAFRNAPSLKELAFAGHIDDLPMLPWTQIESLTFDSLRIPNPM</sequence>
<keyword evidence="3" id="KW-1185">Reference proteome</keyword>
<dbReference type="EMBL" id="JAWWNJ010000004">
    <property type="protein sequence ID" value="KAK7058206.1"/>
    <property type="molecule type" value="Genomic_DNA"/>
</dbReference>
<comment type="caution">
    <text evidence="2">The sequence shown here is derived from an EMBL/GenBank/DDBJ whole genome shotgun (WGS) entry which is preliminary data.</text>
</comment>
<evidence type="ECO:0000313" key="3">
    <source>
        <dbReference type="Proteomes" id="UP001362999"/>
    </source>
</evidence>
<proteinExistence type="predicted"/>
<dbReference type="Gene3D" id="1.20.1280.50">
    <property type="match status" value="1"/>
</dbReference>
<dbReference type="AlphaFoldDB" id="A0AAW0E0D0"/>
<dbReference type="Pfam" id="PF12937">
    <property type="entry name" value="F-box-like"/>
    <property type="match status" value="1"/>
</dbReference>
<name>A0AAW0E0D0_9AGAR</name>
<feature type="domain" description="F-box" evidence="1">
    <location>
        <begin position="92"/>
        <end position="157"/>
    </location>
</feature>
<accession>A0AAW0E0D0</accession>
<evidence type="ECO:0000259" key="1">
    <source>
        <dbReference type="Pfam" id="PF12937"/>
    </source>
</evidence>
<evidence type="ECO:0000313" key="2">
    <source>
        <dbReference type="EMBL" id="KAK7058206.1"/>
    </source>
</evidence>
<protein>
    <recommendedName>
        <fullName evidence="1">F-box domain-containing protein</fullName>
    </recommendedName>
</protein>
<organism evidence="2 3">
    <name type="scientific">Favolaschia claudopus</name>
    <dbReference type="NCBI Taxonomy" id="2862362"/>
    <lineage>
        <taxon>Eukaryota</taxon>
        <taxon>Fungi</taxon>
        <taxon>Dikarya</taxon>
        <taxon>Basidiomycota</taxon>
        <taxon>Agaricomycotina</taxon>
        <taxon>Agaricomycetes</taxon>
        <taxon>Agaricomycetidae</taxon>
        <taxon>Agaricales</taxon>
        <taxon>Marasmiineae</taxon>
        <taxon>Mycenaceae</taxon>
        <taxon>Favolaschia</taxon>
    </lineage>
</organism>
<reference evidence="2 3" key="1">
    <citation type="journal article" date="2024" name="J Genomics">
        <title>Draft genome sequencing and assembly of Favolaschia claudopus CIRM-BRFM 2984 isolated from oak limbs.</title>
        <authorList>
            <person name="Navarro D."/>
            <person name="Drula E."/>
            <person name="Chaduli D."/>
            <person name="Cazenave R."/>
            <person name="Ahrendt S."/>
            <person name="Wang J."/>
            <person name="Lipzen A."/>
            <person name="Daum C."/>
            <person name="Barry K."/>
            <person name="Grigoriev I.V."/>
            <person name="Favel A."/>
            <person name="Rosso M.N."/>
            <person name="Martin F."/>
        </authorList>
    </citation>
    <scope>NUCLEOTIDE SEQUENCE [LARGE SCALE GENOMIC DNA]</scope>
    <source>
        <strain evidence="2 3">CIRM-BRFM 2984</strain>
    </source>
</reference>
<dbReference type="InterPro" id="IPR001810">
    <property type="entry name" value="F-box_dom"/>
</dbReference>
<gene>
    <name evidence="2" type="ORF">R3P38DRAFT_2496772</name>
</gene>